<name>A0A0B7LTC5_STREE</name>
<dbReference type="Proteomes" id="UP000311381">
    <property type="component" value="Unassembled WGS sequence"/>
</dbReference>
<evidence type="ECO:0000313" key="46">
    <source>
        <dbReference type="Proteomes" id="UP000474228"/>
    </source>
</evidence>
<evidence type="ECO:0000313" key="40">
    <source>
        <dbReference type="Proteomes" id="UP000314107"/>
    </source>
</evidence>
<evidence type="ECO:0000313" key="2">
    <source>
        <dbReference type="EMBL" id="CIY73648.1"/>
    </source>
</evidence>
<dbReference type="Proteomes" id="UP000490982">
    <property type="component" value="Unassembled WGS sequence"/>
</dbReference>
<dbReference type="EMBL" id="CKRE01000006">
    <property type="protein sequence ID" value="CIY73648.1"/>
    <property type="molecule type" value="Genomic_DNA"/>
</dbReference>
<evidence type="ECO:0000313" key="19">
    <source>
        <dbReference type="EMBL" id="VOG78554.1"/>
    </source>
</evidence>
<evidence type="ECO:0000313" key="45">
    <source>
        <dbReference type="Proteomes" id="UP000469505"/>
    </source>
</evidence>
<dbReference type="EMBL" id="VMWH01000120">
    <property type="protein sequence ID" value="TVW83275.1"/>
    <property type="molecule type" value="Genomic_DNA"/>
</dbReference>
<dbReference type="Proteomes" id="UP000320896">
    <property type="component" value="Unassembled WGS sequence"/>
</dbReference>
<evidence type="ECO:0000313" key="10">
    <source>
        <dbReference type="EMBL" id="MTV90652.1"/>
    </source>
</evidence>
<evidence type="ECO:0007829" key="49">
    <source>
        <dbReference type="PDB" id="8WGO"/>
    </source>
</evidence>
<dbReference type="EMBL" id="WNHS01000071">
    <property type="protein sequence ID" value="MTW25243.1"/>
    <property type="molecule type" value="Genomic_DNA"/>
</dbReference>
<dbReference type="Proteomes" id="UP000476212">
    <property type="component" value="Unassembled WGS sequence"/>
</dbReference>
<evidence type="ECO:0000313" key="4">
    <source>
        <dbReference type="EMBL" id="MTV43898.1"/>
    </source>
</evidence>
<evidence type="ECO:0000313" key="15">
    <source>
        <dbReference type="EMBL" id="VFH94831.1"/>
    </source>
</evidence>
<dbReference type="Proteomes" id="UP000469505">
    <property type="component" value="Unassembled WGS sequence"/>
</dbReference>
<evidence type="ECO:0000313" key="17">
    <source>
        <dbReference type="EMBL" id="VFI32407.1"/>
    </source>
</evidence>
<dbReference type="Proteomes" id="UP000311674">
    <property type="component" value="Unassembled WGS sequence"/>
</dbReference>
<evidence type="ECO:0000313" key="28">
    <source>
        <dbReference type="EMBL" id="VTH29557.1"/>
    </source>
</evidence>
<dbReference type="EMBL" id="CABABW010000030">
    <property type="protein sequence ID" value="VRI37987.1"/>
    <property type="molecule type" value="Genomic_DNA"/>
</dbReference>
<dbReference type="EMBL" id="CABDQT010000007">
    <property type="protein sequence ID" value="VTH29557.1"/>
    <property type="molecule type" value="Genomic_DNA"/>
</dbReference>
<reference evidence="13 33" key="3">
    <citation type="submission" date="2018-06" db="EMBL/GenBank/DDBJ databases">
        <authorList>
            <consortium name="Pathogen Informatics"/>
            <person name="Doyle S."/>
        </authorList>
    </citation>
    <scope>NUCLEOTIDE SEQUENCE [LARGE SCALE GENOMIC DNA]</scope>
    <source>
        <strain evidence="13 33">NCTC13734</strain>
    </source>
</reference>
<evidence type="ECO:0000313" key="48">
    <source>
        <dbReference type="Proteomes" id="UP000490982"/>
    </source>
</evidence>
<dbReference type="EMDB" id="EMD-37514"/>
<dbReference type="Proteomes" id="UP000042967">
    <property type="component" value="Unassembled WGS sequence"/>
</dbReference>
<evidence type="ECO:0000313" key="43">
    <source>
        <dbReference type="Proteomes" id="UP000405447"/>
    </source>
</evidence>
<protein>
    <submittedName>
        <fullName evidence="10">SapB/AmfS family lantipeptide</fullName>
    </submittedName>
</protein>
<dbReference type="EMBL" id="UHFW01000006">
    <property type="protein sequence ID" value="SUN88035.1"/>
    <property type="molecule type" value="Genomic_DNA"/>
</dbReference>
<dbReference type="Proteomes" id="UP000467349">
    <property type="component" value="Unassembled WGS sequence"/>
</dbReference>
<evidence type="ECO:0000313" key="18">
    <source>
        <dbReference type="EMBL" id="VMC87729.1"/>
    </source>
</evidence>
<dbReference type="Proteomes" id="UP000042512">
    <property type="component" value="Unassembled WGS sequence"/>
</dbReference>
<evidence type="ECO:0000313" key="39">
    <source>
        <dbReference type="Proteomes" id="UP000312530"/>
    </source>
</evidence>
<dbReference type="EMBL" id="CABDLL010000009">
    <property type="protein sequence ID" value="VTE39441.1"/>
    <property type="molecule type" value="Genomic_DNA"/>
</dbReference>
<evidence type="ECO:0000313" key="29">
    <source>
        <dbReference type="Proteomes" id="UP000042512"/>
    </source>
</evidence>
<evidence type="ECO:0000313" key="5">
    <source>
        <dbReference type="EMBL" id="MTV62149.1"/>
    </source>
</evidence>
<dbReference type="PDB" id="8WGO">
    <property type="method" value="EM"/>
    <property type="resolution" value="3.70 A"/>
    <property type="chains" value="C=1-36"/>
</dbReference>
<dbReference type="EMBL" id="WNIB01000057">
    <property type="protein sequence ID" value="MTV90652.1"/>
    <property type="molecule type" value="Genomic_DNA"/>
</dbReference>
<organism evidence="10 47">
    <name type="scientific">Streptococcus pneumoniae</name>
    <dbReference type="NCBI Taxonomy" id="1313"/>
    <lineage>
        <taxon>Bacteria</taxon>
        <taxon>Bacillati</taxon>
        <taxon>Bacillota</taxon>
        <taxon>Bacilli</taxon>
        <taxon>Lactobacillales</taxon>
        <taxon>Streptococcaceae</taxon>
        <taxon>Streptococcus</taxon>
    </lineage>
</organism>
<reference evidence="14 42" key="5">
    <citation type="submission" date="2019-07" db="EMBL/GenBank/DDBJ databases">
        <authorList>
            <person name="Mohale T."/>
        </authorList>
    </citation>
    <scope>NUCLEOTIDE SEQUENCE [LARGE SCALE GENOMIC DNA]</scope>
    <source>
        <strain evidence="14 42">NTPn 126</strain>
    </source>
</reference>
<dbReference type="EMBL" id="NNBW01000154">
    <property type="protein sequence ID" value="OYL26247.1"/>
    <property type="molecule type" value="Genomic_DNA"/>
</dbReference>
<dbReference type="EMBL" id="LR216040">
    <property type="protein sequence ID" value="VFH94831.1"/>
    <property type="molecule type" value="Genomic_DNA"/>
</dbReference>
<dbReference type="EMBL" id="WNHU01000064">
    <property type="protein sequence ID" value="MTV43898.1"/>
    <property type="molecule type" value="Genomic_DNA"/>
</dbReference>
<dbReference type="Proteomes" id="UP000214939">
    <property type="component" value="Unassembled WGS sequence"/>
</dbReference>
<dbReference type="EMBL" id="WNHX01000232">
    <property type="protein sequence ID" value="MTV88045.1"/>
    <property type="molecule type" value="Genomic_DNA"/>
</dbReference>
<reference evidence="12 32" key="2">
    <citation type="submission" date="2017-07" db="EMBL/GenBank/DDBJ databases">
        <title>Invasive disease caused simultaneously by more than one serotype of Streptococcus pneumoniae, South Africa.</title>
        <authorList>
            <person name="Ndlangisa K."/>
            <person name="Du Plessis M."/>
            <person name="Von Gottberg A."/>
        </authorList>
    </citation>
    <scope>NUCLEOTIDE SEQUENCE [LARGE SCALE GENOMIC DNA]</scope>
    <source>
        <strain evidence="12 32">8227-15B</strain>
    </source>
</reference>
<dbReference type="Proteomes" id="UP000310997">
    <property type="component" value="Unassembled WGS sequence"/>
</dbReference>
<evidence type="ECO:0000313" key="1">
    <source>
        <dbReference type="EMBL" id="CEX68874.1"/>
    </source>
</evidence>
<dbReference type="Proteomes" id="UP000474228">
    <property type="component" value="Unassembled WGS sequence"/>
</dbReference>
<dbReference type="EMBL" id="CABDLL010000009">
    <property type="protein sequence ID" value="VTE39451.1"/>
    <property type="molecule type" value="Genomic_DNA"/>
</dbReference>
<dbReference type="EMBL" id="WNHN01000050">
    <property type="protein sequence ID" value="MTV77639.1"/>
    <property type="molecule type" value="Genomic_DNA"/>
</dbReference>
<dbReference type="Proteomes" id="UP000304540">
    <property type="component" value="Unassembled WGS sequence"/>
</dbReference>
<dbReference type="EMBL" id="CABBMN010000013">
    <property type="protein sequence ID" value="VSC33186.1"/>
    <property type="molecule type" value="Genomic_DNA"/>
</dbReference>
<evidence type="ECO:0000313" key="25">
    <source>
        <dbReference type="EMBL" id="VST59563.1"/>
    </source>
</evidence>
<dbReference type="EMBL" id="WNIB01000057">
    <property type="protein sequence ID" value="MTV90646.1"/>
    <property type="molecule type" value="Genomic_DNA"/>
</dbReference>
<evidence type="ECO:0000313" key="36">
    <source>
        <dbReference type="Proteomes" id="UP000310997"/>
    </source>
</evidence>
<evidence type="ECO:0000313" key="23">
    <source>
        <dbReference type="EMBL" id="VSC33186.1"/>
    </source>
</evidence>
<evidence type="ECO:0000313" key="33">
    <source>
        <dbReference type="Proteomes" id="UP000254854"/>
    </source>
</evidence>
<dbReference type="EMBL" id="LR216058">
    <property type="protein sequence ID" value="VFI32407.1"/>
    <property type="molecule type" value="Genomic_DNA"/>
</dbReference>
<dbReference type="Proteomes" id="UP000314170">
    <property type="component" value="Unassembled WGS sequence"/>
</dbReference>
<dbReference type="EMBL" id="WNHJ01000003">
    <property type="protein sequence ID" value="MTV62149.1"/>
    <property type="molecule type" value="Genomic_DNA"/>
</dbReference>
<evidence type="ECO:0000313" key="9">
    <source>
        <dbReference type="EMBL" id="MTV90646.1"/>
    </source>
</evidence>
<dbReference type="EMBL" id="CQVU01000003">
    <property type="protein sequence ID" value="CNZ99235.1"/>
    <property type="molecule type" value="Genomic_DNA"/>
</dbReference>
<dbReference type="EMBL" id="CAAXWD010000002">
    <property type="protein sequence ID" value="VQC98850.1"/>
    <property type="molecule type" value="Genomic_DNA"/>
</dbReference>
<dbReference type="Proteomes" id="UP000314107">
    <property type="component" value="Unassembled WGS sequence"/>
</dbReference>
<reference evidence="34 35" key="4">
    <citation type="submission" date="2019-04" db="EMBL/GenBank/DDBJ databases">
        <authorList>
            <consortium name="Pathogen Informatics"/>
        </authorList>
    </citation>
    <scope>NUCLEOTIDE SEQUENCE [LARGE SCALE GENOMIC DNA]</scope>
    <source>
        <strain evidence="15">2245STDY6030848</strain>
        <strain evidence="16">GPS_HK_21-sc-2296565</strain>
        <strain evidence="28 40">GPSC129</strain>
        <strain evidence="23 38">GPSC148</strain>
        <strain evidence="20 34">GPSC22</strain>
        <strain evidence="21 35">GPSC232</strain>
        <strain evidence="24 41">GPSC38</strain>
        <strain evidence="37 39">GPSC47</strain>
        <strain evidence="25 43">GPSC535</strain>
        <strain evidence="26 36">GPSC559</strain>
    </source>
</reference>
<dbReference type="EMBL" id="CAAQRO010000003">
    <property type="protein sequence ID" value="VMC87729.1"/>
    <property type="molecule type" value="Genomic_DNA"/>
</dbReference>
<evidence type="ECO:0000313" key="30">
    <source>
        <dbReference type="Proteomes" id="UP000042967"/>
    </source>
</evidence>
<evidence type="ECO:0000313" key="35">
    <source>
        <dbReference type="Proteomes" id="UP000304540"/>
    </source>
</evidence>
<dbReference type="EMBL" id="CABBZR010000004">
    <property type="protein sequence ID" value="VSJ52044.1"/>
    <property type="molecule type" value="Genomic_DNA"/>
</dbReference>
<dbReference type="Proteomes" id="UP000729182">
    <property type="component" value="Unassembled WGS sequence"/>
</dbReference>
<evidence type="ECO:0000313" key="12">
    <source>
        <dbReference type="EMBL" id="OYL26247.1"/>
    </source>
</evidence>
<evidence type="ECO:0000313" key="8">
    <source>
        <dbReference type="EMBL" id="MTV88045.1"/>
    </source>
</evidence>
<dbReference type="EMBL" id="CABCSJ010000001">
    <property type="protein sequence ID" value="VST59563.1"/>
    <property type="molecule type" value="Genomic_DNA"/>
</dbReference>
<evidence type="ECO:0000313" key="3">
    <source>
        <dbReference type="EMBL" id="CNZ99235.1"/>
    </source>
</evidence>
<dbReference type="Proteomes" id="UP000298847">
    <property type="component" value="Unassembled WGS sequence"/>
</dbReference>
<accession>A0A0B7LTC5</accession>
<evidence type="ECO:0000313" key="20">
    <source>
        <dbReference type="EMBL" id="VQC98850.1"/>
    </source>
</evidence>
<evidence type="ECO:0000313" key="13">
    <source>
        <dbReference type="EMBL" id="SUN88035.1"/>
    </source>
</evidence>
<sequence length="45" mass="5147">MAEEVLNLQLVSVQVDETDEVDGMRFSTFSTNRCGNWSAFSWENC</sequence>
<dbReference type="EMBL" id="LR216058">
    <property type="protein sequence ID" value="VFI32400.1"/>
    <property type="molecule type" value="Genomic_DNA"/>
</dbReference>
<evidence type="ECO:0000313" key="22">
    <source>
        <dbReference type="EMBL" id="VRI37987.1"/>
    </source>
</evidence>
<evidence type="ECO:0000313" key="26">
    <source>
        <dbReference type="EMBL" id="VTE39441.1"/>
    </source>
</evidence>
<evidence type="ECO:0000313" key="16">
    <source>
        <dbReference type="EMBL" id="VFI32400.1"/>
    </source>
</evidence>
<evidence type="ECO:0000313" key="6">
    <source>
        <dbReference type="EMBL" id="MTV75849.1"/>
    </source>
</evidence>
<reference evidence="44 45" key="6">
    <citation type="submission" date="2019-11" db="EMBL/GenBank/DDBJ databases">
        <title>Growth characteristics of pneumococcus vary with the chemical composition of the capsule and with environmental conditions.</title>
        <authorList>
            <person name="Tothpal A."/>
            <person name="Desobry K."/>
            <person name="Joshi S."/>
            <person name="Wyllie A.L."/>
            <person name="Weinberger D.M."/>
        </authorList>
    </citation>
    <scope>NUCLEOTIDE SEQUENCE [LARGE SCALE GENOMIC DNA]</scope>
    <source>
        <strain evidence="44">pnumococcus09N</strain>
        <strain evidence="4">Pnumococcus09N</strain>
        <strain evidence="6">Pnumococcus10A</strain>
        <strain evidence="47">pnumococcus15C</strain>
        <strain evidence="10">Pnumococcus15C</strain>
        <strain evidence="5">Pnumococcus22F</strain>
        <strain evidence="46">pnumococcus22F</strain>
        <strain evidence="11">Pnumococcus23A</strain>
        <strain evidence="48">pnumococcus23A</strain>
        <strain evidence="45">pnumococcus35B</strain>
        <strain evidence="8">Pnumococcus35B</strain>
    </source>
</reference>
<dbReference type="Proteomes" id="UP000405447">
    <property type="component" value="Unassembled WGS sequence"/>
</dbReference>
<evidence type="ECO:0000313" key="47">
    <source>
        <dbReference type="Proteomes" id="UP000476212"/>
    </source>
</evidence>
<reference evidence="49" key="7">
    <citation type="journal article" date="2024" name="Nat. Commun.">
        <title>Mechanistic insights into lanthipeptide modification by a distinct subclass of LanKC enzyme that forms dimers.</title>
        <authorList>
            <person name="Li Y."/>
            <person name="Shao K."/>
            <person name="Li Z."/>
            <person name="Zhu K."/>
            <person name="Gan B.K."/>
            <person name="Shi J."/>
            <person name="Xiao Y."/>
            <person name="Luo M."/>
        </authorList>
    </citation>
    <scope>STRUCTURE BY ELECTRON MICROSCOPY (3.70 ANGSTROMS) OF 1-36</scope>
</reference>
<evidence type="ECO:0000313" key="41">
    <source>
        <dbReference type="Proteomes" id="UP000314170"/>
    </source>
</evidence>
<dbReference type="EMBL" id="CABABW010000030">
    <property type="protein sequence ID" value="VRI37982.1"/>
    <property type="molecule type" value="Genomic_DNA"/>
</dbReference>
<evidence type="ECO:0000313" key="11">
    <source>
        <dbReference type="EMBL" id="MTW25243.1"/>
    </source>
</evidence>
<dbReference type="RefSeq" id="WP_000807141.1">
    <property type="nucleotide sequence ID" value="NZ_AP017971.1"/>
</dbReference>
<dbReference type="EMBL" id="CFFA01000043">
    <property type="protein sequence ID" value="CEX68874.1"/>
    <property type="molecule type" value="Genomic_DNA"/>
</dbReference>
<dbReference type="AlphaFoldDB" id="A0A0B7LTC5"/>
<evidence type="ECO:0000313" key="14">
    <source>
        <dbReference type="EMBL" id="TVW83275.1"/>
    </source>
</evidence>
<evidence type="ECO:0000313" key="24">
    <source>
        <dbReference type="EMBL" id="VSJ52044.1"/>
    </source>
</evidence>
<dbReference type="Proteomes" id="UP000048507">
    <property type="component" value="Unassembled WGS sequence"/>
</dbReference>
<evidence type="ECO:0000313" key="34">
    <source>
        <dbReference type="Proteomes" id="UP000298847"/>
    </source>
</evidence>
<dbReference type="Proteomes" id="UP000312530">
    <property type="component" value="Unassembled WGS sequence"/>
</dbReference>
<gene>
    <name evidence="12" type="ORF">A5N45_09180</name>
    <name evidence="14" type="ORF">AZJ70_09260</name>
    <name evidence="1" type="ORF">ERS019209_02060</name>
    <name evidence="2" type="ORF">ERS020485_00622</name>
    <name evidence="3" type="ORF">ERS020924_00552</name>
    <name evidence="6" type="ORF">GM535_00655</name>
    <name evidence="7" type="ORF">GM535_10325</name>
    <name evidence="11" type="ORF">GM537_10545</name>
    <name evidence="5" type="ORF">GM539_01565</name>
    <name evidence="8" type="ORF">GM543_11250</name>
    <name evidence="9" type="ORF">GM544_09215</name>
    <name evidence="10" type="ORF">GM544_09245</name>
    <name evidence="4" type="ORF">GM545_09900</name>
    <name evidence="13" type="ORF">NCTC13734_01509</name>
    <name evidence="24" type="ORF">SAMEA104154639_00997</name>
    <name evidence="18" type="ORF">SAMEA2627268_00608</name>
    <name evidence="19" type="ORF">SAMEA2696453_00771</name>
    <name evidence="28" type="ORF">SAMEA3171064_00811</name>
    <name evidence="15" type="ORF">SAMEA3233211_01333</name>
    <name evidence="20" type="ORF">SAMEA3354366_01007</name>
    <name evidence="21" type="ORF">SAMEA3381574_02063</name>
    <name evidence="22" type="ORF">SAMEA3381574_02068</name>
    <name evidence="25" type="ORF">SAMEA3389245_00318</name>
    <name evidence="23" type="ORF">SAMEA3390019_01689</name>
    <name evidence="16" type="ORF">SAMEA3431391_01139</name>
    <name evidence="17" type="ORF">SAMEA3431391_01146</name>
    <name evidence="26" type="ORF">SAMEA4038883_01353</name>
    <name evidence="27" type="ORF">SAMEA4038883_01358</name>
</gene>
<evidence type="ECO:0000313" key="38">
    <source>
        <dbReference type="Proteomes" id="UP000311674"/>
    </source>
</evidence>
<evidence type="ECO:0000313" key="21">
    <source>
        <dbReference type="EMBL" id="VRI37982.1"/>
    </source>
</evidence>
<evidence type="ECO:0000313" key="7">
    <source>
        <dbReference type="EMBL" id="MTV77639.1"/>
    </source>
</evidence>
<evidence type="ECO:0000313" key="31">
    <source>
        <dbReference type="Proteomes" id="UP000048507"/>
    </source>
</evidence>
<dbReference type="Proteomes" id="UP000254854">
    <property type="component" value="Unassembled WGS sequence"/>
</dbReference>
<dbReference type="EMBL" id="WNHN01000001">
    <property type="protein sequence ID" value="MTV75849.1"/>
    <property type="molecule type" value="Genomic_DNA"/>
</dbReference>
<evidence type="ECO:0000313" key="44">
    <source>
        <dbReference type="Proteomes" id="UP000467349"/>
    </source>
</evidence>
<evidence type="ECO:0000313" key="37">
    <source>
        <dbReference type="Proteomes" id="UP000311381"/>
    </source>
</evidence>
<dbReference type="SMR" id="A0A0B7LTC5"/>
<evidence type="ECO:0000313" key="32">
    <source>
        <dbReference type="Proteomes" id="UP000214939"/>
    </source>
</evidence>
<keyword evidence="49" id="KW-0002">3D-structure</keyword>
<proteinExistence type="evidence at protein level"/>
<dbReference type="EMBL" id="CAAULE010000004">
    <property type="protein sequence ID" value="VOG78554.1"/>
    <property type="molecule type" value="Genomic_DNA"/>
</dbReference>
<reference evidence="29 30" key="1">
    <citation type="submission" date="2015-03" db="EMBL/GenBank/DDBJ databases">
        <authorList>
            <consortium name="Pathogen Informatics"/>
            <person name="Murphy D."/>
        </authorList>
    </citation>
    <scope>NUCLEOTIDE SEQUENCE [LARGE SCALE GENOMIC DNA]</scope>
    <source>
        <strain evidence="3 30">SMRU1414</strain>
        <strain evidence="1">SMRU51</strain>
        <strain evidence="2 29">SMRU975</strain>
        <strain evidence="31">type strain: N</strain>
    </source>
</reference>
<evidence type="ECO:0000313" key="27">
    <source>
        <dbReference type="EMBL" id="VTE39451.1"/>
    </source>
</evidence>
<dbReference type="OrthoDB" id="9887670at2"/>
<dbReference type="Proteomes" id="UP000290138">
    <property type="component" value="Chromosome"/>
</dbReference>
<evidence type="ECO:0000313" key="42">
    <source>
        <dbReference type="Proteomes" id="UP000320896"/>
    </source>
</evidence>